<dbReference type="Gene3D" id="3.80.10.10">
    <property type="entry name" value="Ribonuclease Inhibitor"/>
    <property type="match status" value="1"/>
</dbReference>
<evidence type="ECO:0000256" key="7">
    <source>
        <dbReference type="ARBA" id="ARBA00024196"/>
    </source>
</evidence>
<evidence type="ECO:0000313" key="10">
    <source>
        <dbReference type="EMBL" id="CBN75181.1"/>
    </source>
</evidence>
<dbReference type="SUPFAM" id="SSF52058">
    <property type="entry name" value="L domain-like"/>
    <property type="match status" value="1"/>
</dbReference>
<dbReference type="Pfam" id="PF14580">
    <property type="entry name" value="LRR_9"/>
    <property type="match status" value="1"/>
</dbReference>
<keyword evidence="4" id="KW-0677">Repeat</keyword>
<dbReference type="eggNOG" id="KOG1644">
    <property type="taxonomic scope" value="Eukaryota"/>
</dbReference>
<evidence type="ECO:0000313" key="11">
    <source>
        <dbReference type="Proteomes" id="UP000002630"/>
    </source>
</evidence>
<feature type="domain" description="U2A'/phosphoprotein 32 family A C-terminal" evidence="9">
    <location>
        <begin position="127"/>
        <end position="145"/>
    </location>
</feature>
<dbReference type="InterPro" id="IPR003603">
    <property type="entry name" value="U2A'_phosphoprotein32A_C"/>
</dbReference>
<feature type="compositionally biased region" description="Acidic residues" evidence="8">
    <location>
        <begin position="411"/>
        <end position="421"/>
    </location>
</feature>
<accession>D8LSC4</accession>
<keyword evidence="3" id="KW-0507">mRNA processing</keyword>
<keyword evidence="11" id="KW-1185">Reference proteome</keyword>
<evidence type="ECO:0000256" key="3">
    <source>
        <dbReference type="ARBA" id="ARBA00022728"/>
    </source>
</evidence>
<evidence type="ECO:0000256" key="6">
    <source>
        <dbReference type="ARBA" id="ARBA00023242"/>
    </source>
</evidence>
<reference evidence="10 11" key="1">
    <citation type="journal article" date="2010" name="Nature">
        <title>The Ectocarpus genome and the independent evolution of multicellularity in brown algae.</title>
        <authorList>
            <person name="Cock J.M."/>
            <person name="Sterck L."/>
            <person name="Rouze P."/>
            <person name="Scornet D."/>
            <person name="Allen A.E."/>
            <person name="Amoutzias G."/>
            <person name="Anthouard V."/>
            <person name="Artiguenave F."/>
            <person name="Aury J.M."/>
            <person name="Badger J.H."/>
            <person name="Beszteri B."/>
            <person name="Billiau K."/>
            <person name="Bonnet E."/>
            <person name="Bothwell J.H."/>
            <person name="Bowler C."/>
            <person name="Boyen C."/>
            <person name="Brownlee C."/>
            <person name="Carrano C.J."/>
            <person name="Charrier B."/>
            <person name="Cho G.Y."/>
            <person name="Coelho S.M."/>
            <person name="Collen J."/>
            <person name="Corre E."/>
            <person name="Da Silva C."/>
            <person name="Delage L."/>
            <person name="Delaroque N."/>
            <person name="Dittami S.M."/>
            <person name="Doulbeau S."/>
            <person name="Elias M."/>
            <person name="Farnham G."/>
            <person name="Gachon C.M."/>
            <person name="Gschloessl B."/>
            <person name="Heesch S."/>
            <person name="Jabbari K."/>
            <person name="Jubin C."/>
            <person name="Kawai H."/>
            <person name="Kimura K."/>
            <person name="Kloareg B."/>
            <person name="Kupper F.C."/>
            <person name="Lang D."/>
            <person name="Le Bail A."/>
            <person name="Leblanc C."/>
            <person name="Lerouge P."/>
            <person name="Lohr M."/>
            <person name="Lopez P.J."/>
            <person name="Martens C."/>
            <person name="Maumus F."/>
            <person name="Michel G."/>
            <person name="Miranda-Saavedra D."/>
            <person name="Morales J."/>
            <person name="Moreau H."/>
            <person name="Motomura T."/>
            <person name="Nagasato C."/>
            <person name="Napoli C.A."/>
            <person name="Nelson D.R."/>
            <person name="Nyvall-Collen P."/>
            <person name="Peters A.F."/>
            <person name="Pommier C."/>
            <person name="Potin P."/>
            <person name="Poulain J."/>
            <person name="Quesneville H."/>
            <person name="Read B."/>
            <person name="Rensing S.A."/>
            <person name="Ritter A."/>
            <person name="Rousvoal S."/>
            <person name="Samanta M."/>
            <person name="Samson G."/>
            <person name="Schroeder D.C."/>
            <person name="Segurens B."/>
            <person name="Strittmatter M."/>
            <person name="Tonon T."/>
            <person name="Tregear J.W."/>
            <person name="Valentin K."/>
            <person name="von Dassow P."/>
            <person name="Yamagishi T."/>
            <person name="Van de Peer Y."/>
            <person name="Wincker P."/>
        </authorList>
    </citation>
    <scope>NUCLEOTIDE SEQUENCE [LARGE SCALE GENOMIC DNA]</scope>
    <source>
        <strain evidence="11">Ec32 / CCAP1310/4</strain>
    </source>
</reference>
<dbReference type="InterPro" id="IPR001611">
    <property type="entry name" value="Leu-rich_rpt"/>
</dbReference>
<dbReference type="AlphaFoldDB" id="D8LSC4"/>
<evidence type="ECO:0000256" key="5">
    <source>
        <dbReference type="ARBA" id="ARBA00023187"/>
    </source>
</evidence>
<dbReference type="InterPro" id="IPR044640">
    <property type="entry name" value="RU2A"/>
</dbReference>
<dbReference type="PROSITE" id="PS51450">
    <property type="entry name" value="LRR"/>
    <property type="match status" value="1"/>
</dbReference>
<dbReference type="FunFam" id="3.80.10.10:FF:000026">
    <property type="entry name" value="U2 small nuclear ribonucleoprotein A"/>
    <property type="match status" value="1"/>
</dbReference>
<dbReference type="STRING" id="2880.D8LSC4"/>
<feature type="region of interest" description="Disordered" evidence="8">
    <location>
        <begin position="253"/>
        <end position="439"/>
    </location>
</feature>
<dbReference type="GO" id="GO:0005681">
    <property type="term" value="C:spliceosomal complex"/>
    <property type="evidence" value="ECO:0007669"/>
    <property type="project" value="UniProtKB-KW"/>
</dbReference>
<keyword evidence="6" id="KW-0539">Nucleus</keyword>
<evidence type="ECO:0000259" key="9">
    <source>
        <dbReference type="SMART" id="SM00446"/>
    </source>
</evidence>
<feature type="compositionally biased region" description="Acidic residues" evidence="8">
    <location>
        <begin position="385"/>
        <end position="403"/>
    </location>
</feature>
<dbReference type="EMBL" id="FN649736">
    <property type="protein sequence ID" value="CBN75181.1"/>
    <property type="molecule type" value="Genomic_DNA"/>
</dbReference>
<feature type="compositionally biased region" description="Low complexity" evidence="8">
    <location>
        <begin position="281"/>
        <end position="321"/>
    </location>
</feature>
<dbReference type="GO" id="GO:0000398">
    <property type="term" value="P:mRNA splicing, via spliceosome"/>
    <property type="evidence" value="ECO:0007669"/>
    <property type="project" value="InterPro"/>
</dbReference>
<evidence type="ECO:0000256" key="4">
    <source>
        <dbReference type="ARBA" id="ARBA00022737"/>
    </source>
</evidence>
<sequence length="462" mass="47962">MRLTADIIMHARASINPCDERELDLRGYKIPMIENLGVTQDQFDAMDFSDNEIKKLDNFPRYKRLSSLLLCNNHVSKISEDLGTALPNLSCLILTNNKLSTLAELKGLGTCTKLTMLSLLHNEVVNKQYYRLYMINLIPSLKQLDFQKVTVKERESAVRLARSQAGQAMIQDVAQQAEKAKTFTPGAPAAEEQKLTDEHRAIYADRIAKATTVEEIEMLSKKIQAGIIPSANYKQGGGAPAANGAAAPAAAAAAPGKPPAATTTEVEMASPQTASPQEPSGTAVAAAGKAAAPAAAPMDTGTAATAPEAPAAPAQAAPTEASSMDVDGAEEGKTAEAPVPGADAGNGEAEEEPPATSEAGRGGEGKEEASSAKGGADGGGGGDAMVDDEGGEEAAAETAEETATEAPAETGEGEGDMEQEEGGGPKLSEAEIKSYKGGKLCVRSRRLVMPMPSVQESTPDQI</sequence>
<protein>
    <submittedName>
        <fullName evidence="10">U2 small nuclear ribonucleoprotein A</fullName>
    </submittedName>
</protein>
<evidence type="ECO:0000256" key="2">
    <source>
        <dbReference type="ARBA" id="ARBA00022614"/>
    </source>
</evidence>
<feature type="compositionally biased region" description="Basic and acidic residues" evidence="8">
    <location>
        <begin position="361"/>
        <end position="370"/>
    </location>
</feature>
<proteinExistence type="inferred from homology"/>
<dbReference type="InParanoid" id="D8LSC4"/>
<keyword evidence="10" id="KW-0687">Ribonucleoprotein</keyword>
<organism evidence="10 11">
    <name type="scientific">Ectocarpus siliculosus</name>
    <name type="common">Brown alga</name>
    <name type="synonym">Conferva siliculosa</name>
    <dbReference type="NCBI Taxonomy" id="2880"/>
    <lineage>
        <taxon>Eukaryota</taxon>
        <taxon>Sar</taxon>
        <taxon>Stramenopiles</taxon>
        <taxon>Ochrophyta</taxon>
        <taxon>PX clade</taxon>
        <taxon>Phaeophyceae</taxon>
        <taxon>Ectocarpales</taxon>
        <taxon>Ectocarpaceae</taxon>
        <taxon>Ectocarpus</taxon>
    </lineage>
</organism>
<evidence type="ECO:0000256" key="1">
    <source>
        <dbReference type="ARBA" id="ARBA00004123"/>
    </source>
</evidence>
<feature type="compositionally biased region" description="Polar residues" evidence="8">
    <location>
        <begin position="262"/>
        <end position="280"/>
    </location>
</feature>
<dbReference type="SMART" id="SM00446">
    <property type="entry name" value="LRRcap"/>
    <property type="match status" value="1"/>
</dbReference>
<dbReference type="PANTHER" id="PTHR10552:SF6">
    <property type="entry name" value="U2 SMALL NUCLEAR RIBONUCLEOPROTEIN A"/>
    <property type="match status" value="1"/>
</dbReference>
<dbReference type="OrthoDB" id="433501at2759"/>
<dbReference type="GO" id="GO:0030620">
    <property type="term" value="F:U2 snRNA binding"/>
    <property type="evidence" value="ECO:0007669"/>
    <property type="project" value="InterPro"/>
</dbReference>
<dbReference type="EMBL" id="FN648949">
    <property type="protein sequence ID" value="CBN75181.1"/>
    <property type="molecule type" value="Genomic_DNA"/>
</dbReference>
<name>D8LSC4_ECTSI</name>
<dbReference type="PANTHER" id="PTHR10552">
    <property type="entry name" value="U2 SMALL NUCLEAR RIBONUCLEOPROTEIN A"/>
    <property type="match status" value="1"/>
</dbReference>
<keyword evidence="2" id="KW-0433">Leucine-rich repeat</keyword>
<keyword evidence="5" id="KW-0508">mRNA splicing</keyword>
<dbReference type="InterPro" id="IPR032675">
    <property type="entry name" value="LRR_dom_sf"/>
</dbReference>
<evidence type="ECO:0000256" key="8">
    <source>
        <dbReference type="SAM" id="MobiDB-lite"/>
    </source>
</evidence>
<gene>
    <name evidence="10" type="primary">RU2A</name>
    <name evidence="10" type="ORF">Esi_0072_0019</name>
</gene>
<comment type="subcellular location">
    <subcellularLocation>
        <location evidence="1">Nucleus</location>
    </subcellularLocation>
</comment>
<comment type="similarity">
    <text evidence="7">Belongs to the U2 small nuclear ribonucleoprotein A family.</text>
</comment>
<dbReference type="Proteomes" id="UP000002630">
    <property type="component" value="Linkage Group LG11"/>
</dbReference>
<keyword evidence="3" id="KW-0747">Spliceosome</keyword>